<dbReference type="Gene3D" id="2.60.300.12">
    <property type="entry name" value="HesB-like domain"/>
    <property type="match status" value="1"/>
</dbReference>
<dbReference type="PANTHER" id="PTHR10072">
    <property type="entry name" value="IRON-SULFUR CLUSTER ASSEMBLY PROTEIN"/>
    <property type="match status" value="1"/>
</dbReference>
<dbReference type="Proteomes" id="UP000322214">
    <property type="component" value="Chromosome"/>
</dbReference>
<dbReference type="GO" id="GO:0016226">
    <property type="term" value="P:iron-sulfur cluster assembly"/>
    <property type="evidence" value="ECO:0007669"/>
    <property type="project" value="InterPro"/>
</dbReference>
<dbReference type="STRING" id="980251.GCA_001642875_04067"/>
<proteinExistence type="inferred from homology"/>
<dbReference type="SUPFAM" id="SSF89360">
    <property type="entry name" value="HesB-like domain"/>
    <property type="match status" value="1"/>
</dbReference>
<name>A0A5B9PD41_9BACT</name>
<dbReference type="InterPro" id="IPR016092">
    <property type="entry name" value="ATAP"/>
</dbReference>
<reference evidence="3 4" key="1">
    <citation type="submission" date="2019-08" db="EMBL/GenBank/DDBJ databases">
        <title>Deep-cultivation of Planctomycetes and their phenomic and genomic characterization uncovers novel biology.</title>
        <authorList>
            <person name="Wiegand S."/>
            <person name="Jogler M."/>
            <person name="Boedeker C."/>
            <person name="Pinto D."/>
            <person name="Vollmers J."/>
            <person name="Rivas-Marin E."/>
            <person name="Kohn T."/>
            <person name="Peeters S.H."/>
            <person name="Heuer A."/>
            <person name="Rast P."/>
            <person name="Oberbeckmann S."/>
            <person name="Bunk B."/>
            <person name="Jeske O."/>
            <person name="Meyerdierks A."/>
            <person name="Storesund J.E."/>
            <person name="Kallscheuer N."/>
            <person name="Luecker S."/>
            <person name="Lage O.M."/>
            <person name="Pohl T."/>
            <person name="Merkel B.J."/>
            <person name="Hornburger P."/>
            <person name="Mueller R.-W."/>
            <person name="Bruemmer F."/>
            <person name="Labrenz M."/>
            <person name="Spormann A.M."/>
            <person name="Op den Camp H."/>
            <person name="Overmann J."/>
            <person name="Amann R."/>
            <person name="Jetten M.S.M."/>
            <person name="Mascher T."/>
            <person name="Medema M.H."/>
            <person name="Devos D.P."/>
            <person name="Kaster A.-K."/>
            <person name="Ovreas L."/>
            <person name="Rohde M."/>
            <person name="Galperin M.Y."/>
            <person name="Jogler C."/>
        </authorList>
    </citation>
    <scope>NUCLEOTIDE SEQUENCE [LARGE SCALE GENOMIC DNA]</scope>
    <source>
        <strain evidence="3 4">FC18</strain>
    </source>
</reference>
<dbReference type="PANTHER" id="PTHR10072:SF41">
    <property type="entry name" value="IRON-SULFUR CLUSTER ASSEMBLY 1 HOMOLOG, MITOCHONDRIAL"/>
    <property type="match status" value="1"/>
</dbReference>
<dbReference type="Pfam" id="PF01521">
    <property type="entry name" value="Fe-S_biosyn"/>
    <property type="match status" value="1"/>
</dbReference>
<organism evidence="3 4">
    <name type="scientific">Mariniblastus fucicola</name>
    <dbReference type="NCBI Taxonomy" id="980251"/>
    <lineage>
        <taxon>Bacteria</taxon>
        <taxon>Pseudomonadati</taxon>
        <taxon>Planctomycetota</taxon>
        <taxon>Planctomycetia</taxon>
        <taxon>Pirellulales</taxon>
        <taxon>Pirellulaceae</taxon>
        <taxon>Mariniblastus</taxon>
    </lineage>
</organism>
<dbReference type="GO" id="GO:0051537">
    <property type="term" value="F:2 iron, 2 sulfur cluster binding"/>
    <property type="evidence" value="ECO:0007669"/>
    <property type="project" value="TreeGrafter"/>
</dbReference>
<dbReference type="KEGG" id="mff:MFFC18_28920"/>
<evidence type="ECO:0000313" key="4">
    <source>
        <dbReference type="Proteomes" id="UP000322214"/>
    </source>
</evidence>
<dbReference type="NCBIfam" id="TIGR00049">
    <property type="entry name" value="iron-sulfur cluster assembly accessory protein"/>
    <property type="match status" value="1"/>
</dbReference>
<dbReference type="PROSITE" id="PS01152">
    <property type="entry name" value="HESB"/>
    <property type="match status" value="1"/>
</dbReference>
<comment type="similarity">
    <text evidence="1">Belongs to the HesB/IscA family.</text>
</comment>
<evidence type="ECO:0000256" key="1">
    <source>
        <dbReference type="ARBA" id="ARBA00006718"/>
    </source>
</evidence>
<dbReference type="RefSeq" id="WP_075086068.1">
    <property type="nucleotide sequence ID" value="NZ_CP042912.1"/>
</dbReference>
<dbReference type="EMBL" id="CP042912">
    <property type="protein sequence ID" value="QEG23000.1"/>
    <property type="molecule type" value="Genomic_DNA"/>
</dbReference>
<dbReference type="OrthoDB" id="9801228at2"/>
<dbReference type="InterPro" id="IPR000361">
    <property type="entry name" value="ATAP_core_dom"/>
</dbReference>
<dbReference type="InterPro" id="IPR035903">
    <property type="entry name" value="HesB-like_dom_sf"/>
</dbReference>
<keyword evidence="4" id="KW-1185">Reference proteome</keyword>
<protein>
    <submittedName>
        <fullName evidence="3">Iron-sulfur cluster insertion protein ErpA</fullName>
    </submittedName>
</protein>
<evidence type="ECO:0000313" key="3">
    <source>
        <dbReference type="EMBL" id="QEG23000.1"/>
    </source>
</evidence>
<feature type="domain" description="Core" evidence="2">
    <location>
        <begin position="1"/>
        <end position="106"/>
    </location>
</feature>
<accession>A0A5B9PD41</accession>
<dbReference type="InterPro" id="IPR017870">
    <property type="entry name" value="FeS_cluster_insertion_CS"/>
</dbReference>
<gene>
    <name evidence="3" type="primary">erpA</name>
    <name evidence="3" type="ORF">MFFC18_28920</name>
</gene>
<dbReference type="InterPro" id="IPR050322">
    <property type="entry name" value="Fe-S_cluster_asmbl/transfer"/>
</dbReference>
<evidence type="ECO:0000259" key="2">
    <source>
        <dbReference type="Pfam" id="PF01521"/>
    </source>
</evidence>
<dbReference type="AlphaFoldDB" id="A0A5B9PD41"/>
<dbReference type="GO" id="GO:0005737">
    <property type="term" value="C:cytoplasm"/>
    <property type="evidence" value="ECO:0007669"/>
    <property type="project" value="TreeGrafter"/>
</dbReference>
<sequence>MSVTVTELAAKEVKRFIEEGDYDAGALLRIGVSSGGCSGFNYSLNIVTDFDEANDMKMEQHGVEVIVNRKEALFLEGTTVDYYEGIEQRGFQFHNPQAKRTCGCGNSFGV</sequence>